<dbReference type="GO" id="GO:0005886">
    <property type="term" value="C:plasma membrane"/>
    <property type="evidence" value="ECO:0007669"/>
    <property type="project" value="TreeGrafter"/>
</dbReference>
<reference evidence="2 3" key="1">
    <citation type="submission" date="2022-01" db="EMBL/GenBank/DDBJ databases">
        <authorList>
            <person name="Xiong W."/>
            <person name="Schranz E."/>
        </authorList>
    </citation>
    <scope>NUCLEOTIDE SEQUENCE [LARGE SCALE GENOMIC DNA]</scope>
</reference>
<dbReference type="PANTHER" id="PTHR27003:SF359">
    <property type="entry name" value="SERINE_THREONINE-PROTEIN KINASE UNC-51-RELATED"/>
    <property type="match status" value="1"/>
</dbReference>
<dbReference type="PANTHER" id="PTHR27003">
    <property type="entry name" value="OS07G0166700 PROTEIN"/>
    <property type="match status" value="1"/>
</dbReference>
<accession>A0AAU9NSR4</accession>
<dbReference type="GO" id="GO:0004714">
    <property type="term" value="F:transmembrane receptor protein tyrosine kinase activity"/>
    <property type="evidence" value="ECO:0007669"/>
    <property type="project" value="InterPro"/>
</dbReference>
<dbReference type="PROSITE" id="PS50011">
    <property type="entry name" value="PROTEIN_KINASE_DOM"/>
    <property type="match status" value="1"/>
</dbReference>
<organism evidence="2 3">
    <name type="scientific">Lactuca virosa</name>
    <dbReference type="NCBI Taxonomy" id="75947"/>
    <lineage>
        <taxon>Eukaryota</taxon>
        <taxon>Viridiplantae</taxon>
        <taxon>Streptophyta</taxon>
        <taxon>Embryophyta</taxon>
        <taxon>Tracheophyta</taxon>
        <taxon>Spermatophyta</taxon>
        <taxon>Magnoliopsida</taxon>
        <taxon>eudicotyledons</taxon>
        <taxon>Gunneridae</taxon>
        <taxon>Pentapetalae</taxon>
        <taxon>asterids</taxon>
        <taxon>campanulids</taxon>
        <taxon>Asterales</taxon>
        <taxon>Asteraceae</taxon>
        <taxon>Cichorioideae</taxon>
        <taxon>Cichorieae</taxon>
        <taxon>Lactucinae</taxon>
        <taxon>Lactuca</taxon>
    </lineage>
</organism>
<dbReference type="SUPFAM" id="SSF56112">
    <property type="entry name" value="Protein kinase-like (PK-like)"/>
    <property type="match status" value="1"/>
</dbReference>
<comment type="caution">
    <text evidence="2">The sequence shown here is derived from an EMBL/GenBank/DDBJ whole genome shotgun (WGS) entry which is preliminary data.</text>
</comment>
<evidence type="ECO:0000313" key="3">
    <source>
        <dbReference type="Proteomes" id="UP001157418"/>
    </source>
</evidence>
<proteinExistence type="predicted"/>
<dbReference type="Pfam" id="PF07714">
    <property type="entry name" value="PK_Tyr_Ser-Thr"/>
    <property type="match status" value="1"/>
</dbReference>
<gene>
    <name evidence="2" type="ORF">LVIROSA_LOCUS27050</name>
</gene>
<dbReference type="InterPro" id="IPR045272">
    <property type="entry name" value="ANXUR1/2-like"/>
</dbReference>
<dbReference type="Gene3D" id="1.10.510.10">
    <property type="entry name" value="Transferase(Phosphotransferase) domain 1"/>
    <property type="match status" value="1"/>
</dbReference>
<evidence type="ECO:0000259" key="1">
    <source>
        <dbReference type="PROSITE" id="PS50011"/>
    </source>
</evidence>
<dbReference type="InterPro" id="IPR001245">
    <property type="entry name" value="Ser-Thr/Tyr_kinase_cat_dom"/>
</dbReference>
<dbReference type="GO" id="GO:0005524">
    <property type="term" value="F:ATP binding"/>
    <property type="evidence" value="ECO:0007669"/>
    <property type="project" value="InterPro"/>
</dbReference>
<dbReference type="InterPro" id="IPR011009">
    <property type="entry name" value="Kinase-like_dom_sf"/>
</dbReference>
<dbReference type="Gene3D" id="3.30.200.20">
    <property type="entry name" value="Phosphorylase Kinase, domain 1"/>
    <property type="match status" value="1"/>
</dbReference>
<dbReference type="Proteomes" id="UP001157418">
    <property type="component" value="Unassembled WGS sequence"/>
</dbReference>
<name>A0AAU9NSR4_9ASTR</name>
<protein>
    <recommendedName>
        <fullName evidence="1">Protein kinase domain-containing protein</fullName>
    </recommendedName>
</protein>
<dbReference type="GO" id="GO:0009506">
    <property type="term" value="C:plasmodesma"/>
    <property type="evidence" value="ECO:0007669"/>
    <property type="project" value="TreeGrafter"/>
</dbReference>
<dbReference type="AlphaFoldDB" id="A0AAU9NSR4"/>
<dbReference type="EMBL" id="CAKMRJ010005412">
    <property type="protein sequence ID" value="CAH1440947.1"/>
    <property type="molecule type" value="Genomic_DNA"/>
</dbReference>
<evidence type="ECO:0000313" key="2">
    <source>
        <dbReference type="EMBL" id="CAH1440947.1"/>
    </source>
</evidence>
<feature type="domain" description="Protein kinase" evidence="1">
    <location>
        <begin position="27"/>
        <end position="311"/>
    </location>
</feature>
<keyword evidence="3" id="KW-1185">Reference proteome</keyword>
<dbReference type="InterPro" id="IPR000719">
    <property type="entry name" value="Prot_kinase_dom"/>
</dbReference>
<sequence length="406" mass="47197">MSSSESGVHLEKFVIPLEEILSATQNFSKESWISNDGVVDVYKGQLQNHTVAIDLVVPYSYLRDRHFRNQLKIISRFHHQNIIPFIGYCHEGNKRITVSEYAVNGGLDDHLEDPDKRRLLTWADRLKICIGAARGLEYLHSGLGNDGIVIHRNMRSLYILLDDNLEAKISNFYYSMLVERNQPQAYVTSVINPYYEDPVYKESGIANTEADVYSFGLVLFEMVSGLPAYFKRRIDDNQEGILLNLVKIYYDDGLTKLIDPYIRDDINIHSFNAFTKIAYSCISMNLNDRPTMKTIIKRIEEAQNFQVHITLGINKDEKNDQRPAYHQIEFVDGNPQHLINLVRQYYENGPERLIDPDIKDQIDIRSFHTFKEIAYKCISFISSERPTMYTIINKMEHAIYFQELKM</sequence>